<comment type="caution">
    <text evidence="1">The sequence shown here is derived from an EMBL/GenBank/DDBJ whole genome shotgun (WGS) entry which is preliminary data.</text>
</comment>
<organism evidence="1 2">
    <name type="scientific">Candidatus Aeolococcus gillhamiae</name>
    <dbReference type="NCBI Taxonomy" id="3127015"/>
    <lineage>
        <taxon>Bacteria</taxon>
        <taxon>Bacillati</taxon>
        <taxon>Candidatus Dormiibacterota</taxon>
        <taxon>Candidatus Dormibacteria</taxon>
        <taxon>Candidatus Aeolococcales</taxon>
        <taxon>Candidatus Aeolococcaceae</taxon>
        <taxon>Candidatus Aeolococcus</taxon>
    </lineage>
</organism>
<name>A0A934JX50_9BACT</name>
<reference evidence="1 2" key="1">
    <citation type="submission" date="2020-10" db="EMBL/GenBank/DDBJ databases">
        <title>Ca. Dormibacterota MAGs.</title>
        <authorList>
            <person name="Montgomery K."/>
        </authorList>
    </citation>
    <scope>NUCLEOTIDE SEQUENCE [LARGE SCALE GENOMIC DNA]</scope>
    <source>
        <strain evidence="1">SC8812_S17_18</strain>
    </source>
</reference>
<protein>
    <submittedName>
        <fullName evidence="1">Uncharacterized protein</fullName>
    </submittedName>
</protein>
<evidence type="ECO:0000313" key="2">
    <source>
        <dbReference type="Proteomes" id="UP000606991"/>
    </source>
</evidence>
<evidence type="ECO:0000313" key="1">
    <source>
        <dbReference type="EMBL" id="MBJ7594899.1"/>
    </source>
</evidence>
<dbReference type="Proteomes" id="UP000606991">
    <property type="component" value="Unassembled WGS sequence"/>
</dbReference>
<accession>A0A934JX50</accession>
<dbReference type="EMBL" id="JAEKNS010000087">
    <property type="protein sequence ID" value="MBJ7594899.1"/>
    <property type="molecule type" value="Genomic_DNA"/>
</dbReference>
<dbReference type="RefSeq" id="WP_337311506.1">
    <property type="nucleotide sequence ID" value="NZ_JAEKNS010000087.1"/>
</dbReference>
<dbReference type="InterPro" id="IPR013783">
    <property type="entry name" value="Ig-like_fold"/>
</dbReference>
<sequence length="204" mass="21529">MPSVPSAQVSEVDFLIDGRLGWVEHKPPYVYGNDGNWLVTSFLMPGKHTFTVRAISTSGQSAVTTVTATVAAPPAPPAVLAGAWARRVTADDVRKATSGSPPPPGDWRLTIAPVGWATFDPQGGQALFDVGYQSSTTVEMRPEIEQPPYPNSSNGGFCTGTDPIFNWTVVIGSGGKTLTLHPAAHDPCGDRAAILEGTWTLASR</sequence>
<dbReference type="Gene3D" id="2.60.40.10">
    <property type="entry name" value="Immunoglobulins"/>
    <property type="match status" value="1"/>
</dbReference>
<gene>
    <name evidence="1" type="ORF">JF886_08560</name>
</gene>
<proteinExistence type="predicted"/>
<dbReference type="AlphaFoldDB" id="A0A934JX50"/>